<dbReference type="EMBL" id="HF935441">
    <property type="protein sequence ID" value="CCX30422.1"/>
    <property type="molecule type" value="Genomic_DNA"/>
</dbReference>
<feature type="transmembrane region" description="Helical" evidence="9">
    <location>
        <begin position="725"/>
        <end position="751"/>
    </location>
</feature>
<feature type="compositionally biased region" description="Basic and acidic residues" evidence="8">
    <location>
        <begin position="766"/>
        <end position="791"/>
    </location>
</feature>
<dbReference type="OMA" id="WSAREWA"/>
<dbReference type="PANTHER" id="PTHR13533:SF1">
    <property type="entry name" value="N-ACETYLNEURAMINATE 9-O-ACETYLTRANSFERASE"/>
    <property type="match status" value="1"/>
</dbReference>
<evidence type="ECO:0000256" key="3">
    <source>
        <dbReference type="ARBA" id="ARBA00022679"/>
    </source>
</evidence>
<keyword evidence="4 9" id="KW-0812">Transmembrane</keyword>
<dbReference type="eggNOG" id="KOG1699">
    <property type="taxonomic scope" value="Eukaryota"/>
</dbReference>
<evidence type="ECO:0000256" key="9">
    <source>
        <dbReference type="SAM" id="Phobius"/>
    </source>
</evidence>
<feature type="domain" description="Cas1p 10 TM acyl transferase" evidence="10">
    <location>
        <begin position="307"/>
        <end position="755"/>
    </location>
</feature>
<dbReference type="GO" id="GO:0005794">
    <property type="term" value="C:Golgi apparatus"/>
    <property type="evidence" value="ECO:0007669"/>
    <property type="project" value="UniProtKB-ARBA"/>
</dbReference>
<keyword evidence="12" id="KW-1185">Reference proteome</keyword>
<protein>
    <submittedName>
        <fullName evidence="11">Similar to Probable O-acetyltransferase CAS1 acc. no. Q8X226</fullName>
    </submittedName>
</protein>
<evidence type="ECO:0000256" key="7">
    <source>
        <dbReference type="ARBA" id="ARBA00023180"/>
    </source>
</evidence>
<feature type="transmembrane region" description="Helical" evidence="9">
    <location>
        <begin position="390"/>
        <end position="410"/>
    </location>
</feature>
<evidence type="ECO:0000256" key="6">
    <source>
        <dbReference type="ARBA" id="ARBA00023136"/>
    </source>
</evidence>
<dbReference type="InterPro" id="IPR012419">
    <property type="entry name" value="Cas1_AcylTrans_dom"/>
</dbReference>
<dbReference type="GO" id="GO:0016020">
    <property type="term" value="C:membrane"/>
    <property type="evidence" value="ECO:0007669"/>
    <property type="project" value="UniProtKB-SubCell"/>
</dbReference>
<feature type="region of interest" description="Disordered" evidence="8">
    <location>
        <begin position="757"/>
        <end position="797"/>
    </location>
</feature>
<feature type="transmembrane region" description="Helical" evidence="9">
    <location>
        <begin position="491"/>
        <end position="509"/>
    </location>
</feature>
<evidence type="ECO:0000313" key="12">
    <source>
        <dbReference type="Proteomes" id="UP000018144"/>
    </source>
</evidence>
<feature type="transmembrane region" description="Helical" evidence="9">
    <location>
        <begin position="12"/>
        <end position="34"/>
    </location>
</feature>
<evidence type="ECO:0000256" key="8">
    <source>
        <dbReference type="SAM" id="MobiDB-lite"/>
    </source>
</evidence>
<sequence>MLSLRRFITPNLAHRLSTTFTLVTIIAVLVRFCFLDIRDLSKCGALLNEGEWLEKPPPYTSLPSIWQPPGCMIQKYKPTEAVSCFAGRRLFFAGDSTIRQAFWSVAQTIDKKIDSTQAEKHTDITITKNGVTLEFNWDPFLNGTRVRKELEAFHGEKYYQQDNKRPTIMLMGSGLWYPRFEKDNSMKKWRDNIDEIVSHMRVGRTTTDLTKQDLLLLAPVPVPAFDKLNDERKKTITPDIIAEMNSYLQQLSDIHGIDVVWAFHQLIQDLPQTYERSGLHLQTPISAVQADILLNLRCNAELPPKYPYDRTCCMKYEQPNLEQGLSLFFVFVIVPLMSYLSSKAEKRGKQAPSWVPSRKTIQALTVFGLAVVYCFYADRTQVFSKFHKQYTNYSFFVLTFMWVLPGLWSLKRTDKPFQQPSSDMSFMSREQTDEWKGWMQFAILVYHYTGASKVAWIYGLIRVAVASYLFMTGYGNAAFFYKKGDYSFKRVASMLIRLNLLSCTLPYMMGTDYLFYYFAPLVSFWFVIIYGTMRIGSSYNKNLKFLFGKIIASAMIVTGIVCIPGILEAIFEIPHLLAGTTWNVVEFRFRVFLDMWIVYVGMIVAIIAIRLNDNSSPYGPKLYKWSKYANIASIIALPLFIAFQVTRETKFVYNAYHPYISWIPIIAFVILRNSTQRLRNTYSGLFAWLGKCSLETFTLQFHIWMAADTKGLLDLNIVNSWAFNLFLTTVMFLFISHSVAAATGQLTGWIMGIPEKKPQQLPSTRGDAEREKTQEDIRLREMGESSRRGAEREEEEATSSTLAKYWGDLRVRCGAILVGLWVMNLLSSP</sequence>
<feature type="transmembrane region" description="Helical" evidence="9">
    <location>
        <begin position="587"/>
        <end position="608"/>
    </location>
</feature>
<feature type="transmembrane region" description="Helical" evidence="9">
    <location>
        <begin position="683"/>
        <end position="705"/>
    </location>
</feature>
<dbReference type="OrthoDB" id="1932925at2759"/>
<evidence type="ECO:0000259" key="10">
    <source>
        <dbReference type="Pfam" id="PF07779"/>
    </source>
</evidence>
<keyword evidence="3 11" id="KW-0808">Transferase</keyword>
<keyword evidence="7" id="KW-0325">Glycoprotein</keyword>
<gene>
    <name evidence="11" type="ORF">PCON_08621</name>
</gene>
<dbReference type="GO" id="GO:0005975">
    <property type="term" value="P:carbohydrate metabolic process"/>
    <property type="evidence" value="ECO:0007669"/>
    <property type="project" value="UniProtKB-ARBA"/>
</dbReference>
<name>U4LFW3_PYROM</name>
<evidence type="ECO:0000256" key="4">
    <source>
        <dbReference type="ARBA" id="ARBA00022692"/>
    </source>
</evidence>
<keyword evidence="5 9" id="KW-1133">Transmembrane helix</keyword>
<comment type="subcellular location">
    <subcellularLocation>
        <location evidence="1">Membrane</location>
        <topology evidence="1">Multi-pass membrane protein</topology>
    </subcellularLocation>
</comment>
<dbReference type="AlphaFoldDB" id="U4LFW3"/>
<proteinExistence type="inferred from homology"/>
<feature type="transmembrane region" description="Helical" evidence="9">
    <location>
        <begin position="651"/>
        <end position="671"/>
    </location>
</feature>
<feature type="transmembrane region" description="Helical" evidence="9">
    <location>
        <begin position="361"/>
        <end position="378"/>
    </location>
</feature>
<feature type="transmembrane region" description="Helical" evidence="9">
    <location>
        <begin position="324"/>
        <end position="341"/>
    </location>
</feature>
<accession>U4LFW3</accession>
<evidence type="ECO:0000256" key="1">
    <source>
        <dbReference type="ARBA" id="ARBA00004141"/>
    </source>
</evidence>
<feature type="transmembrane region" description="Helical" evidence="9">
    <location>
        <begin position="455"/>
        <end position="479"/>
    </location>
</feature>
<dbReference type="PANTHER" id="PTHR13533">
    <property type="entry name" value="N-ACETYLNEURAMINATE 9-O-ACETYLTRANSFERASE"/>
    <property type="match status" value="1"/>
</dbReference>
<dbReference type="GO" id="GO:0016740">
    <property type="term" value="F:transferase activity"/>
    <property type="evidence" value="ECO:0007669"/>
    <property type="project" value="UniProtKB-KW"/>
</dbReference>
<organism evidence="11 12">
    <name type="scientific">Pyronema omphalodes (strain CBS 100304)</name>
    <name type="common">Pyronema confluens</name>
    <dbReference type="NCBI Taxonomy" id="1076935"/>
    <lineage>
        <taxon>Eukaryota</taxon>
        <taxon>Fungi</taxon>
        <taxon>Dikarya</taxon>
        <taxon>Ascomycota</taxon>
        <taxon>Pezizomycotina</taxon>
        <taxon>Pezizomycetes</taxon>
        <taxon>Pezizales</taxon>
        <taxon>Pyronemataceae</taxon>
        <taxon>Pyronema</taxon>
    </lineage>
</organism>
<dbReference type="Pfam" id="PF07779">
    <property type="entry name" value="Cas1_AcylT"/>
    <property type="match status" value="1"/>
</dbReference>
<evidence type="ECO:0000256" key="2">
    <source>
        <dbReference type="ARBA" id="ARBA00010666"/>
    </source>
</evidence>
<evidence type="ECO:0000256" key="5">
    <source>
        <dbReference type="ARBA" id="ARBA00022989"/>
    </source>
</evidence>
<reference evidence="11 12" key="1">
    <citation type="journal article" date="2013" name="PLoS Genet.">
        <title>The genome and development-dependent transcriptomes of Pyronema confluens: a window into fungal evolution.</title>
        <authorList>
            <person name="Traeger S."/>
            <person name="Altegoer F."/>
            <person name="Freitag M."/>
            <person name="Gabaldon T."/>
            <person name="Kempken F."/>
            <person name="Kumar A."/>
            <person name="Marcet-Houben M."/>
            <person name="Poggeler S."/>
            <person name="Stajich J.E."/>
            <person name="Nowrousian M."/>
        </authorList>
    </citation>
    <scope>NUCLEOTIDE SEQUENCE [LARGE SCALE GENOMIC DNA]</scope>
    <source>
        <strain evidence="12">CBS 100304</strain>
        <tissue evidence="11">Vegetative mycelium</tissue>
    </source>
</reference>
<feature type="transmembrane region" description="Helical" evidence="9">
    <location>
        <begin position="515"/>
        <end position="533"/>
    </location>
</feature>
<feature type="transmembrane region" description="Helical" evidence="9">
    <location>
        <begin position="628"/>
        <end position="645"/>
    </location>
</feature>
<keyword evidence="6 9" id="KW-0472">Membrane</keyword>
<comment type="similarity">
    <text evidence="2">Belongs to the PC-esterase family. CASD1 subfamily.</text>
</comment>
<feature type="transmembrane region" description="Helical" evidence="9">
    <location>
        <begin position="545"/>
        <end position="567"/>
    </location>
</feature>
<evidence type="ECO:0000313" key="11">
    <source>
        <dbReference type="EMBL" id="CCX30422.1"/>
    </source>
</evidence>
<dbReference type="Proteomes" id="UP000018144">
    <property type="component" value="Unassembled WGS sequence"/>
</dbReference>
<dbReference type="SUPFAM" id="SSF52266">
    <property type="entry name" value="SGNH hydrolase"/>
    <property type="match status" value="1"/>
</dbReference>